<dbReference type="RefSeq" id="WP_354695537.1">
    <property type="nucleotide sequence ID" value="NZ_JAZHOG010000007.1"/>
</dbReference>
<reference evidence="3 4" key="1">
    <citation type="submission" date="2024-02" db="EMBL/GenBank/DDBJ databases">
        <title>A novel Wenzhouxiangellaceae bacterium, isolated from coastal sediments.</title>
        <authorList>
            <person name="Du Z.-J."/>
            <person name="Ye Y.-Q."/>
            <person name="Zhang X.-Y."/>
        </authorList>
    </citation>
    <scope>NUCLEOTIDE SEQUENCE [LARGE SCALE GENOMIC DNA]</scope>
    <source>
        <strain evidence="3 4">CH-27</strain>
    </source>
</reference>
<dbReference type="PANTHER" id="PTHR22916:SF65">
    <property type="entry name" value="SLR1065 PROTEIN"/>
    <property type="match status" value="1"/>
</dbReference>
<feature type="region of interest" description="Disordered" evidence="1">
    <location>
        <begin position="1"/>
        <end position="33"/>
    </location>
</feature>
<keyword evidence="3" id="KW-0328">Glycosyltransferase</keyword>
<dbReference type="PANTHER" id="PTHR22916">
    <property type="entry name" value="GLYCOSYLTRANSFERASE"/>
    <property type="match status" value="1"/>
</dbReference>
<evidence type="ECO:0000313" key="3">
    <source>
        <dbReference type="EMBL" id="MEJ8568214.1"/>
    </source>
</evidence>
<protein>
    <submittedName>
        <fullName evidence="3">Glycosyltransferase family 2 protein</fullName>
        <ecNumber evidence="3">2.4.-.-</ecNumber>
    </submittedName>
</protein>
<dbReference type="InterPro" id="IPR029044">
    <property type="entry name" value="Nucleotide-diphossugar_trans"/>
</dbReference>
<dbReference type="GO" id="GO:0016758">
    <property type="term" value="F:hexosyltransferase activity"/>
    <property type="evidence" value="ECO:0007669"/>
    <property type="project" value="UniProtKB-ARBA"/>
</dbReference>
<dbReference type="Pfam" id="PF00535">
    <property type="entry name" value="Glycos_transf_2"/>
    <property type="match status" value="1"/>
</dbReference>
<name>A0AAW9R753_9GAMM</name>
<organism evidence="3 4">
    <name type="scientific">Elongatibacter sediminis</name>
    <dbReference type="NCBI Taxonomy" id="3119006"/>
    <lineage>
        <taxon>Bacteria</taxon>
        <taxon>Pseudomonadati</taxon>
        <taxon>Pseudomonadota</taxon>
        <taxon>Gammaproteobacteria</taxon>
        <taxon>Chromatiales</taxon>
        <taxon>Wenzhouxiangellaceae</taxon>
        <taxon>Elongatibacter</taxon>
    </lineage>
</organism>
<dbReference type="Gene3D" id="3.90.550.10">
    <property type="entry name" value="Spore Coat Polysaccharide Biosynthesis Protein SpsA, Chain A"/>
    <property type="match status" value="1"/>
</dbReference>
<dbReference type="AlphaFoldDB" id="A0AAW9R753"/>
<dbReference type="CDD" id="cd06433">
    <property type="entry name" value="GT_2_WfgS_like"/>
    <property type="match status" value="1"/>
</dbReference>
<keyword evidence="3" id="KW-0808">Transferase</keyword>
<dbReference type="SUPFAM" id="SSF53448">
    <property type="entry name" value="Nucleotide-diphospho-sugar transferases"/>
    <property type="match status" value="1"/>
</dbReference>
<keyword evidence="4" id="KW-1185">Reference proteome</keyword>
<accession>A0AAW9R753</accession>
<comment type="caution">
    <text evidence="3">The sequence shown here is derived from an EMBL/GenBank/DDBJ whole genome shotgun (WGS) entry which is preliminary data.</text>
</comment>
<evidence type="ECO:0000256" key="1">
    <source>
        <dbReference type="SAM" id="MobiDB-lite"/>
    </source>
</evidence>
<sequence>MRTVTDYDDLPPPRSSEDEPWPAAGTKTFSDSGWKERSDWPKISIVTPSFNQSRWLEKTIRSVLLQGYPNLEYIVIDGGSSDDSVDIIRKYDSWITHWVSEADRGQSHAINKGFAMATGEIFAWLNSDDYYSAWAFDSVVRAWLDPQPKRGAIVGDGQILDSTGGVWYQPPVHVVDKASIFRWLDHMNFMQPSCFFSDEAWKNCGPLDESVHIALDVDLWLNMAERYEFQRIDSLLSYSLKHGDAKTTRLEQLMYVDLAFVYIKHGNEVAARVVLEKLAHLASNTERELEALQNRPLGRLDQKVLKLWQRFFQRPGDSGDSIR</sequence>
<dbReference type="InterPro" id="IPR001173">
    <property type="entry name" value="Glyco_trans_2-like"/>
</dbReference>
<evidence type="ECO:0000259" key="2">
    <source>
        <dbReference type="Pfam" id="PF00535"/>
    </source>
</evidence>
<gene>
    <name evidence="3" type="ORF">V3330_11310</name>
</gene>
<dbReference type="EC" id="2.4.-.-" evidence="3"/>
<evidence type="ECO:0000313" key="4">
    <source>
        <dbReference type="Proteomes" id="UP001359886"/>
    </source>
</evidence>
<dbReference type="Proteomes" id="UP001359886">
    <property type="component" value="Unassembled WGS sequence"/>
</dbReference>
<dbReference type="EMBL" id="JAZHOG010000007">
    <property type="protein sequence ID" value="MEJ8568214.1"/>
    <property type="molecule type" value="Genomic_DNA"/>
</dbReference>
<feature type="domain" description="Glycosyltransferase 2-like" evidence="2">
    <location>
        <begin position="44"/>
        <end position="145"/>
    </location>
</feature>
<proteinExistence type="predicted"/>